<evidence type="ECO:0000256" key="1">
    <source>
        <dbReference type="ARBA" id="ARBA00022450"/>
    </source>
</evidence>
<dbReference type="InterPro" id="IPR042099">
    <property type="entry name" value="ANL_N_sf"/>
</dbReference>
<organism evidence="4 5">
    <name type="scientific">Paracoccus aestuarii</name>
    <dbReference type="NCBI Taxonomy" id="453842"/>
    <lineage>
        <taxon>Bacteria</taxon>
        <taxon>Pseudomonadati</taxon>
        <taxon>Pseudomonadota</taxon>
        <taxon>Alphaproteobacteria</taxon>
        <taxon>Rhodobacterales</taxon>
        <taxon>Paracoccaceae</taxon>
        <taxon>Paracoccus</taxon>
    </lineage>
</organism>
<dbReference type="PROSITE" id="PS00455">
    <property type="entry name" value="AMP_BINDING"/>
    <property type="match status" value="1"/>
</dbReference>
<dbReference type="InterPro" id="IPR020845">
    <property type="entry name" value="AMP-binding_CS"/>
</dbReference>
<dbReference type="InterPro" id="IPR020806">
    <property type="entry name" value="PKS_PP-bd"/>
</dbReference>
<dbReference type="RefSeq" id="WP_119886593.1">
    <property type="nucleotide sequence ID" value="NZ_CP067171.1"/>
</dbReference>
<keyword evidence="2" id="KW-0597">Phosphoprotein</keyword>
<feature type="domain" description="Polyketide synthase-like phosphopantetheine-binding" evidence="3">
    <location>
        <begin position="517"/>
        <end position="583"/>
    </location>
</feature>
<reference evidence="4 5" key="1">
    <citation type="submission" date="2018-09" db="EMBL/GenBank/DDBJ databases">
        <title>Paracoccus onubensis nov. sp. a moderate halophilic bacterium isolated from Gruta de las Maravillas (Aracena, Spain).</title>
        <authorList>
            <person name="Jurado V."/>
            <person name="Gutierrez-Patricio S."/>
            <person name="Gonzalez-Pimentel J.L."/>
            <person name="Laiz L."/>
            <person name="Saiz-Jimenez C."/>
        </authorList>
    </citation>
    <scope>NUCLEOTIDE SEQUENCE [LARGE SCALE GENOMIC DNA]</scope>
    <source>
        <strain evidence="4 5">DSM 19484</strain>
    </source>
</reference>
<dbReference type="Pfam" id="PF07993">
    <property type="entry name" value="NAD_binding_4"/>
    <property type="match status" value="1"/>
</dbReference>
<dbReference type="InterPro" id="IPR000873">
    <property type="entry name" value="AMP-dep_synth/lig_dom"/>
</dbReference>
<evidence type="ECO:0000259" key="3">
    <source>
        <dbReference type="SMART" id="SM00823"/>
    </source>
</evidence>
<protein>
    <submittedName>
        <fullName evidence="4">NAD-dependent epimerase/dehydratase family protein</fullName>
    </submittedName>
</protein>
<dbReference type="Gene3D" id="1.10.1200.10">
    <property type="entry name" value="ACP-like"/>
    <property type="match status" value="1"/>
</dbReference>
<dbReference type="Pfam" id="PF00501">
    <property type="entry name" value="AMP-binding"/>
    <property type="match status" value="1"/>
</dbReference>
<dbReference type="PANTHER" id="PTHR44845">
    <property type="entry name" value="CARRIER DOMAIN-CONTAINING PROTEIN"/>
    <property type="match status" value="1"/>
</dbReference>
<dbReference type="InterPro" id="IPR009081">
    <property type="entry name" value="PP-bd_ACP"/>
</dbReference>
<sequence>MSDPIQGSLPAELVQAMARHADRPAMRDRARHLSYGQLARAVAAMGAGLGDAAAVGIYGVPGVPLGAAVVAATVAGRPFVHLDPAMPDQVLGNILDELRIDTVIACQPVPQGRLPAACRVIEAAPCLTADAAPAQAATVDPGDPVYLVATSGTTGRPKCIPVTHDAAWLSYRWRDAHTPYGPGMRVGIYIFAIWELLRPLRDGAELVFPGLNDLMSPQALVAFLRDARIDEMLFTPSFLEKTLTAIAPDGGTPLPLRRVILNGEVVTPALAAEARRKLPGAEILNLYSICETHDISLTRLEDGCDGSVGVAMPHLRAVVLDDDDRPCPPGQPGRLHFEGPRMLGPGYVNRPEETAQRFRDLVIEGRAARLYDTGDQGFVAPDGRIHVLGRIAHMLKLRGHSIQTADLVQTLSGALRFRQAIPWVQQIPGQGQALILYYTADAEGADHNARHWGLGDGWRRMPADLARRLQAQLPRYCIPAWLVRLDEVPLHPVSGKCDHRALPPAPPADRIATGDAGPPVLTHAAAILGLAAADLDPDRSFQDQGGDSLSCVDFLIALEAAHGRPVDFEWALTLPLMRLHALLTQDEAARPDRPDRPGILLTGATGFLGGHVLARLAASLPPDQVIYCLVRPRNRDAQDRLMRAARDHGVDPARLRAVPGTLDQPMLGLDGDSHAGLARAVSRVIHCAAMVNLAVDRDHMEGRARTAIGHVLDFCRAAGAGLVFSSSTSAFPDQGGSFPEGPVRPFDGISGYGAAKIAAEAAIAASGVDALILRLPSLYDLDRPNPRDIYETVMAACARMGRAPRDLRFHMTDVRAAAQVMADHRPRGLVWANLVADRPVTVPGDMAPADWLDQAPLEPAMARFLRDAPDSLTADPACDNARARDLWPGDFDRISQARTLLARRLPAMASAPRHQGDPAFTG</sequence>
<proteinExistence type="predicted"/>
<keyword evidence="5" id="KW-1185">Reference proteome</keyword>
<dbReference type="Gene3D" id="3.40.50.720">
    <property type="entry name" value="NAD(P)-binding Rossmann-like Domain"/>
    <property type="match status" value="1"/>
</dbReference>
<dbReference type="Gene3D" id="3.40.50.12780">
    <property type="entry name" value="N-terminal domain of ligase-like"/>
    <property type="match status" value="1"/>
</dbReference>
<dbReference type="InterPro" id="IPR045851">
    <property type="entry name" value="AMP-bd_C_sf"/>
</dbReference>
<dbReference type="InterPro" id="IPR013120">
    <property type="entry name" value="FAR_NAD-bd"/>
</dbReference>
<dbReference type="Proteomes" id="UP000285530">
    <property type="component" value="Unassembled WGS sequence"/>
</dbReference>
<evidence type="ECO:0000313" key="4">
    <source>
        <dbReference type="EMBL" id="RJL02833.1"/>
    </source>
</evidence>
<dbReference type="PANTHER" id="PTHR44845:SF6">
    <property type="entry name" value="BETA-ALANINE-ACTIVATING ENZYME"/>
    <property type="match status" value="1"/>
</dbReference>
<dbReference type="Pfam" id="PF00550">
    <property type="entry name" value="PP-binding"/>
    <property type="match status" value="1"/>
</dbReference>
<comment type="caution">
    <text evidence="4">The sequence shown here is derived from an EMBL/GenBank/DDBJ whole genome shotgun (WGS) entry which is preliminary data.</text>
</comment>
<dbReference type="InterPro" id="IPR036736">
    <property type="entry name" value="ACP-like_sf"/>
</dbReference>
<dbReference type="EMBL" id="QZEV01000053">
    <property type="protein sequence ID" value="RJL02833.1"/>
    <property type="molecule type" value="Genomic_DNA"/>
</dbReference>
<dbReference type="SMART" id="SM00823">
    <property type="entry name" value="PKS_PP"/>
    <property type="match status" value="1"/>
</dbReference>
<dbReference type="SUPFAM" id="SSF47336">
    <property type="entry name" value="ACP-like"/>
    <property type="match status" value="1"/>
</dbReference>
<accession>A0A418ZV82</accession>
<gene>
    <name evidence="4" type="ORF">D3P06_10920</name>
</gene>
<name>A0A418ZV82_9RHOB</name>
<dbReference type="SUPFAM" id="SSF56801">
    <property type="entry name" value="Acetyl-CoA synthetase-like"/>
    <property type="match status" value="1"/>
</dbReference>
<dbReference type="GO" id="GO:0031177">
    <property type="term" value="F:phosphopantetheine binding"/>
    <property type="evidence" value="ECO:0007669"/>
    <property type="project" value="InterPro"/>
</dbReference>
<dbReference type="SUPFAM" id="SSF51735">
    <property type="entry name" value="NAD(P)-binding Rossmann-fold domains"/>
    <property type="match status" value="1"/>
</dbReference>
<dbReference type="InterPro" id="IPR036291">
    <property type="entry name" value="NAD(P)-bd_dom_sf"/>
</dbReference>
<dbReference type="Gene3D" id="3.30.300.30">
    <property type="match status" value="1"/>
</dbReference>
<dbReference type="AlphaFoldDB" id="A0A418ZV82"/>
<evidence type="ECO:0000256" key="2">
    <source>
        <dbReference type="ARBA" id="ARBA00022553"/>
    </source>
</evidence>
<keyword evidence="1" id="KW-0596">Phosphopantetheine</keyword>
<dbReference type="OrthoDB" id="9803968at2"/>
<evidence type="ECO:0000313" key="5">
    <source>
        <dbReference type="Proteomes" id="UP000285530"/>
    </source>
</evidence>